<evidence type="ECO:0000256" key="5">
    <source>
        <dbReference type="ARBA" id="ARBA00023136"/>
    </source>
</evidence>
<feature type="transmembrane region" description="Helical" evidence="6">
    <location>
        <begin position="272"/>
        <end position="292"/>
    </location>
</feature>
<feature type="transmembrane region" description="Helical" evidence="6">
    <location>
        <begin position="104"/>
        <end position="122"/>
    </location>
</feature>
<sequence>MTMPLLRLLRPHQWLKNGFVFVGLLFGHAWTDPVKLGQALAAFAAFCLLASAVYVMNDLIDREQDRLHPKKKKRPLAAGTVSGPAALSLAAVCLLAGGTIAWQFAGSAPWIFFAYVALNIGYSFGLKHVVILDVFIIAAGFMLRILAGTLGLGIAPSQWLLLCGLMLTLFLGFAKRRAELNALLADSAGHRRVLEHYTAPMLDQFIGIAAAGTVISYALYTVSAETVALHGTRALIATVPFVLYGMLRYLWRLHRQGGGGDPAQELLTDPHLLAATAGWLLLVLALLGGAIMPRP</sequence>
<dbReference type="InterPro" id="IPR039653">
    <property type="entry name" value="Prenyltransferase"/>
</dbReference>
<dbReference type="Pfam" id="PF01040">
    <property type="entry name" value="UbiA"/>
    <property type="match status" value="1"/>
</dbReference>
<dbReference type="PANTHER" id="PTHR11048:SF5">
    <property type="entry name" value="DECAPRENYL-PHOSPHATE PHOSPHORIBOSYLTRANSFERASE"/>
    <property type="match status" value="1"/>
</dbReference>
<dbReference type="KEGG" id="shd:SUTH_02965"/>
<dbReference type="OrthoDB" id="9803632at2"/>
<dbReference type="EMBL" id="AP012547">
    <property type="protein sequence ID" value="BAO30744.1"/>
    <property type="molecule type" value="Genomic_DNA"/>
</dbReference>
<dbReference type="AlphaFoldDB" id="W0SHA5"/>
<evidence type="ECO:0000256" key="2">
    <source>
        <dbReference type="ARBA" id="ARBA00022475"/>
    </source>
</evidence>
<keyword evidence="7" id="KW-0808">Transferase</keyword>
<dbReference type="NCBIfam" id="NF008977">
    <property type="entry name" value="PRK12324.1-2"/>
    <property type="match status" value="1"/>
</dbReference>
<dbReference type="STRING" id="1223802.SUTH_02965"/>
<comment type="subcellular location">
    <subcellularLocation>
        <location evidence="1">Membrane</location>
        <topology evidence="1">Multi-pass membrane protein</topology>
    </subcellularLocation>
</comment>
<feature type="transmembrane region" description="Helical" evidence="6">
    <location>
        <begin position="201"/>
        <end position="220"/>
    </location>
</feature>
<feature type="transmembrane region" description="Helical" evidence="6">
    <location>
        <begin position="36"/>
        <end position="55"/>
    </location>
</feature>
<feature type="transmembrane region" description="Helical" evidence="6">
    <location>
        <begin position="129"/>
        <end position="147"/>
    </location>
</feature>
<dbReference type="Proteomes" id="UP000031637">
    <property type="component" value="Chromosome"/>
</dbReference>
<evidence type="ECO:0000256" key="1">
    <source>
        <dbReference type="ARBA" id="ARBA00004141"/>
    </source>
</evidence>
<evidence type="ECO:0000256" key="4">
    <source>
        <dbReference type="ARBA" id="ARBA00022989"/>
    </source>
</evidence>
<evidence type="ECO:0000313" key="7">
    <source>
        <dbReference type="EMBL" id="BAO30744.1"/>
    </source>
</evidence>
<dbReference type="PANTHER" id="PTHR11048">
    <property type="entry name" value="PRENYLTRANSFERASES"/>
    <property type="match status" value="1"/>
</dbReference>
<reference evidence="7 8" key="1">
    <citation type="journal article" date="2014" name="Syst. Appl. Microbiol.">
        <title>Complete genomes of freshwater sulfur oxidizers Sulfuricella denitrificans skB26 and Sulfuritalea hydrogenivorans sk43H: genetic insights into the sulfur oxidation pathway of betaproteobacteria.</title>
        <authorList>
            <person name="Watanabe T."/>
            <person name="Kojima H."/>
            <person name="Fukui M."/>
        </authorList>
    </citation>
    <scope>NUCLEOTIDE SEQUENCE [LARGE SCALE GENOMIC DNA]</scope>
    <source>
        <strain evidence="7">DSM22779</strain>
    </source>
</reference>
<proteinExistence type="predicted"/>
<dbReference type="InterPro" id="IPR044878">
    <property type="entry name" value="UbiA_sf"/>
</dbReference>
<evidence type="ECO:0000256" key="3">
    <source>
        <dbReference type="ARBA" id="ARBA00022692"/>
    </source>
</evidence>
<dbReference type="GO" id="GO:0016765">
    <property type="term" value="F:transferase activity, transferring alkyl or aryl (other than methyl) groups"/>
    <property type="evidence" value="ECO:0007669"/>
    <property type="project" value="InterPro"/>
</dbReference>
<dbReference type="GO" id="GO:0009247">
    <property type="term" value="P:glycolipid biosynthetic process"/>
    <property type="evidence" value="ECO:0007669"/>
    <property type="project" value="TreeGrafter"/>
</dbReference>
<organism evidence="7 8">
    <name type="scientific">Sulfuritalea hydrogenivorans sk43H</name>
    <dbReference type="NCBI Taxonomy" id="1223802"/>
    <lineage>
        <taxon>Bacteria</taxon>
        <taxon>Pseudomonadati</taxon>
        <taxon>Pseudomonadota</taxon>
        <taxon>Betaproteobacteria</taxon>
        <taxon>Nitrosomonadales</taxon>
        <taxon>Sterolibacteriaceae</taxon>
        <taxon>Sulfuritalea</taxon>
    </lineage>
</organism>
<protein>
    <submittedName>
        <fullName evidence="7">UbiA prenyltransferase</fullName>
    </submittedName>
</protein>
<evidence type="ECO:0000313" key="8">
    <source>
        <dbReference type="Proteomes" id="UP000031637"/>
    </source>
</evidence>
<keyword evidence="8" id="KW-1185">Reference proteome</keyword>
<dbReference type="GO" id="GO:0005886">
    <property type="term" value="C:plasma membrane"/>
    <property type="evidence" value="ECO:0007669"/>
    <property type="project" value="TreeGrafter"/>
</dbReference>
<keyword evidence="4 6" id="KW-1133">Transmembrane helix</keyword>
<keyword evidence="3 6" id="KW-0812">Transmembrane</keyword>
<keyword evidence="2" id="KW-1003">Cell membrane</keyword>
<feature type="transmembrane region" description="Helical" evidence="6">
    <location>
        <begin position="153"/>
        <end position="174"/>
    </location>
</feature>
<evidence type="ECO:0000256" key="6">
    <source>
        <dbReference type="SAM" id="Phobius"/>
    </source>
</evidence>
<gene>
    <name evidence="7" type="ORF">SUTH_02965</name>
</gene>
<dbReference type="HOGENOM" id="CLU_029423_0_1_4"/>
<feature type="transmembrane region" description="Helical" evidence="6">
    <location>
        <begin position="76"/>
        <end position="98"/>
    </location>
</feature>
<keyword evidence="5 6" id="KW-0472">Membrane</keyword>
<dbReference type="Gene3D" id="1.10.357.140">
    <property type="entry name" value="UbiA prenyltransferase"/>
    <property type="match status" value="1"/>
</dbReference>
<name>W0SHA5_9PROT</name>
<accession>W0SHA5</accession>
<dbReference type="InterPro" id="IPR000537">
    <property type="entry name" value="UbiA_prenyltransferase"/>
</dbReference>
<feature type="transmembrane region" description="Helical" evidence="6">
    <location>
        <begin position="12"/>
        <end position="30"/>
    </location>
</feature>
<dbReference type="CDD" id="cd13963">
    <property type="entry name" value="PT_UbiA_2"/>
    <property type="match status" value="1"/>
</dbReference>
<feature type="transmembrane region" description="Helical" evidence="6">
    <location>
        <begin position="232"/>
        <end position="251"/>
    </location>
</feature>